<proteinExistence type="predicted"/>
<reference evidence="3" key="1">
    <citation type="journal article" date="2011" name="Stand. Genomic Sci.">
        <title>Non-contiguous finished genome sequence of the opportunistic oral pathogen Prevotella multisaccharivorax type strain (PPPA20).</title>
        <authorList>
            <person name="Pati A."/>
            <person name="Gronow S."/>
            <person name="Lu M."/>
            <person name="Lapidus A."/>
            <person name="Nolan M."/>
            <person name="Lucas S."/>
            <person name="Hammon N."/>
            <person name="Deshpande S."/>
            <person name="Cheng J.F."/>
            <person name="Tapia R."/>
            <person name="Han C."/>
            <person name="Goodwin L."/>
            <person name="Pitluck S."/>
            <person name="Liolios K."/>
            <person name="Pagani I."/>
            <person name="Mavromatis K."/>
            <person name="Mikhailova N."/>
            <person name="Huntemann M."/>
            <person name="Chen A."/>
            <person name="Palaniappan K."/>
            <person name="Land M."/>
            <person name="Hauser L."/>
            <person name="Detter J.C."/>
            <person name="Brambilla E.M."/>
            <person name="Rohde M."/>
            <person name="Goker M."/>
            <person name="Woyke T."/>
            <person name="Bristow J."/>
            <person name="Eisen J.A."/>
            <person name="Markowitz V."/>
            <person name="Hugenholtz P."/>
            <person name="Kyrpides N.C."/>
            <person name="Klenk H.P."/>
            <person name="Ivanova N."/>
        </authorList>
    </citation>
    <scope>NUCLEOTIDE SEQUENCE [LARGE SCALE GENOMIC DNA]</scope>
    <source>
        <strain evidence="3">DSM 17128</strain>
    </source>
</reference>
<gene>
    <name evidence="2" type="ORF">Premu_0121</name>
</gene>
<dbReference type="HOGENOM" id="CLU_2684749_0_0_10"/>
<keyword evidence="1" id="KW-0175">Coiled coil</keyword>
<keyword evidence="3" id="KW-1185">Reference proteome</keyword>
<dbReference type="RefSeq" id="WP_007572274.1">
    <property type="nucleotide sequence ID" value="NZ_BPTS01000001.1"/>
</dbReference>
<organism evidence="2 3">
    <name type="scientific">Hallella multisaccharivorax DSM 17128</name>
    <dbReference type="NCBI Taxonomy" id="688246"/>
    <lineage>
        <taxon>Bacteria</taxon>
        <taxon>Pseudomonadati</taxon>
        <taxon>Bacteroidota</taxon>
        <taxon>Bacteroidia</taxon>
        <taxon>Bacteroidales</taxon>
        <taxon>Prevotellaceae</taxon>
        <taxon>Hallella</taxon>
    </lineage>
</organism>
<dbReference type="AlphaFoldDB" id="F8N8W8"/>
<protein>
    <submittedName>
        <fullName evidence="2">Uncharacterized protein</fullName>
    </submittedName>
</protein>
<evidence type="ECO:0000313" key="3">
    <source>
        <dbReference type="Proteomes" id="UP000002772"/>
    </source>
</evidence>
<name>F8N8W8_9BACT</name>
<dbReference type="EMBL" id="GL945017">
    <property type="protein sequence ID" value="EGN55613.1"/>
    <property type="molecule type" value="Genomic_DNA"/>
</dbReference>
<sequence length="74" mass="8892">MKHDALTDAMIQRAIKKAADKQAWEQKKRDYEAREQQERQKRLQYLEQERQILHQAQETLKGINTAIMEHFGIK</sequence>
<evidence type="ECO:0000256" key="1">
    <source>
        <dbReference type="SAM" id="Coils"/>
    </source>
</evidence>
<dbReference type="OrthoDB" id="9991833at2"/>
<feature type="coiled-coil region" evidence="1">
    <location>
        <begin position="21"/>
        <end position="66"/>
    </location>
</feature>
<evidence type="ECO:0000313" key="2">
    <source>
        <dbReference type="EMBL" id="EGN55613.1"/>
    </source>
</evidence>
<dbReference type="STRING" id="688246.Premu_0121"/>
<accession>F8N8W8</accession>
<dbReference type="Proteomes" id="UP000002772">
    <property type="component" value="Unassembled WGS sequence"/>
</dbReference>